<dbReference type="STRING" id="2074.BG845_01153"/>
<feature type="transmembrane region" description="Helical" evidence="9">
    <location>
        <begin position="62"/>
        <end position="87"/>
    </location>
</feature>
<keyword evidence="6 9" id="KW-1133">Transmembrane helix</keyword>
<dbReference type="AlphaFoldDB" id="A0A1Y2N6V7"/>
<organism evidence="11 12">
    <name type="scientific">Pseudonocardia autotrophica</name>
    <name type="common">Amycolata autotrophica</name>
    <name type="synonym">Nocardia autotrophica</name>
    <dbReference type="NCBI Taxonomy" id="2074"/>
    <lineage>
        <taxon>Bacteria</taxon>
        <taxon>Bacillati</taxon>
        <taxon>Actinomycetota</taxon>
        <taxon>Actinomycetes</taxon>
        <taxon>Pseudonocardiales</taxon>
        <taxon>Pseudonocardiaceae</taxon>
        <taxon>Pseudonocardia</taxon>
    </lineage>
</organism>
<evidence type="ECO:0000259" key="10">
    <source>
        <dbReference type="Pfam" id="PF04290"/>
    </source>
</evidence>
<dbReference type="GO" id="GO:0022857">
    <property type="term" value="F:transmembrane transporter activity"/>
    <property type="evidence" value="ECO:0007669"/>
    <property type="project" value="TreeGrafter"/>
</dbReference>
<evidence type="ECO:0000256" key="5">
    <source>
        <dbReference type="ARBA" id="ARBA00022692"/>
    </source>
</evidence>
<evidence type="ECO:0000256" key="8">
    <source>
        <dbReference type="ARBA" id="ARBA00038436"/>
    </source>
</evidence>
<keyword evidence="5 9" id="KW-0812">Transmembrane</keyword>
<keyword evidence="12" id="KW-1185">Reference proteome</keyword>
<proteinExistence type="inferred from homology"/>
<keyword evidence="7 9" id="KW-0472">Membrane</keyword>
<accession>A0A1Y2N6V7</accession>
<reference evidence="11 12" key="1">
    <citation type="submission" date="2016-09" db="EMBL/GenBank/DDBJ databases">
        <title>Pseudonocardia autotrophica DSM535, a candidate organism with high potential of specific P450 cytochromes.</title>
        <authorList>
            <person name="Grumaz C."/>
            <person name="Vainshtein Y."/>
            <person name="Kirstahler P."/>
            <person name="Sohn K."/>
        </authorList>
    </citation>
    <scope>NUCLEOTIDE SEQUENCE [LARGE SCALE GENOMIC DNA]</scope>
    <source>
        <strain evidence="11 12">DSM 535</strain>
    </source>
</reference>
<evidence type="ECO:0000313" key="11">
    <source>
        <dbReference type="EMBL" id="OSY42911.1"/>
    </source>
</evidence>
<protein>
    <submittedName>
        <fullName evidence="11">2,3-diketo-L-gulonate TRAP transporter small permease protein YiaM</fullName>
    </submittedName>
</protein>
<feature type="transmembrane region" description="Helical" evidence="9">
    <location>
        <begin position="138"/>
        <end position="157"/>
    </location>
</feature>
<evidence type="ECO:0000256" key="3">
    <source>
        <dbReference type="ARBA" id="ARBA00022475"/>
    </source>
</evidence>
<gene>
    <name evidence="11" type="primary">yiaM_2</name>
    <name evidence="11" type="ORF">BG845_01153</name>
</gene>
<evidence type="ECO:0000256" key="9">
    <source>
        <dbReference type="SAM" id="Phobius"/>
    </source>
</evidence>
<evidence type="ECO:0000256" key="6">
    <source>
        <dbReference type="ARBA" id="ARBA00022989"/>
    </source>
</evidence>
<dbReference type="Proteomes" id="UP000194360">
    <property type="component" value="Unassembled WGS sequence"/>
</dbReference>
<comment type="similarity">
    <text evidence="8">Belongs to the TRAP transporter small permease family.</text>
</comment>
<comment type="subcellular location">
    <subcellularLocation>
        <location evidence="1">Cell inner membrane</location>
        <topology evidence="1">Multi-pass membrane protein</topology>
    </subcellularLocation>
</comment>
<evidence type="ECO:0000256" key="4">
    <source>
        <dbReference type="ARBA" id="ARBA00022519"/>
    </source>
</evidence>
<feature type="domain" description="Tripartite ATP-independent periplasmic transporters DctQ component" evidence="10">
    <location>
        <begin position="35"/>
        <end position="164"/>
    </location>
</feature>
<dbReference type="GO" id="GO:0005886">
    <property type="term" value="C:plasma membrane"/>
    <property type="evidence" value="ECO:0007669"/>
    <property type="project" value="UniProtKB-SubCell"/>
</dbReference>
<keyword evidence="3" id="KW-1003">Cell membrane</keyword>
<feature type="transmembrane region" description="Helical" evidence="9">
    <location>
        <begin position="99"/>
        <end position="118"/>
    </location>
</feature>
<dbReference type="GO" id="GO:0015740">
    <property type="term" value="P:C4-dicarboxylate transport"/>
    <property type="evidence" value="ECO:0007669"/>
    <property type="project" value="TreeGrafter"/>
</dbReference>
<dbReference type="EMBL" id="MIGB01000004">
    <property type="protein sequence ID" value="OSY42911.1"/>
    <property type="molecule type" value="Genomic_DNA"/>
</dbReference>
<evidence type="ECO:0000256" key="2">
    <source>
        <dbReference type="ARBA" id="ARBA00022448"/>
    </source>
</evidence>
<dbReference type="PANTHER" id="PTHR35011:SF2">
    <property type="entry name" value="2,3-DIKETO-L-GULONATE TRAP TRANSPORTER SMALL PERMEASE PROTEIN YIAM"/>
    <property type="match status" value="1"/>
</dbReference>
<evidence type="ECO:0000256" key="1">
    <source>
        <dbReference type="ARBA" id="ARBA00004429"/>
    </source>
</evidence>
<name>A0A1Y2N6V7_PSEAH</name>
<dbReference type="OrthoDB" id="4964541at2"/>
<keyword evidence="2" id="KW-0813">Transport</keyword>
<feature type="transmembrane region" description="Helical" evidence="9">
    <location>
        <begin position="21"/>
        <end position="42"/>
    </location>
</feature>
<dbReference type="RefSeq" id="WP_085911456.1">
    <property type="nucleotide sequence ID" value="NZ_AP018920.1"/>
</dbReference>
<dbReference type="Pfam" id="PF04290">
    <property type="entry name" value="DctQ"/>
    <property type="match status" value="1"/>
</dbReference>
<keyword evidence="4" id="KW-0997">Cell inner membrane</keyword>
<evidence type="ECO:0000313" key="12">
    <source>
        <dbReference type="Proteomes" id="UP000194360"/>
    </source>
</evidence>
<dbReference type="PANTHER" id="PTHR35011">
    <property type="entry name" value="2,3-DIKETO-L-GULONATE TRAP TRANSPORTER SMALL PERMEASE PROTEIN YIAM"/>
    <property type="match status" value="1"/>
</dbReference>
<dbReference type="InterPro" id="IPR055348">
    <property type="entry name" value="DctQ"/>
</dbReference>
<comment type="caution">
    <text evidence="11">The sequence shown here is derived from an EMBL/GenBank/DDBJ whole genome shotgun (WGS) entry which is preliminary data.</text>
</comment>
<dbReference type="InterPro" id="IPR007387">
    <property type="entry name" value="TRAP_DctQ"/>
</dbReference>
<evidence type="ECO:0000256" key="7">
    <source>
        <dbReference type="ARBA" id="ARBA00023136"/>
    </source>
</evidence>
<sequence>MSAPHPGSATGAPRALRALTVVENTLAAVPFAIVAVIAFVNVLTRYFFNLSLAFTTELTVNLMVWTVMIGAVIGIREGAHLGFTALAERTGGRARQVHTVLVAGAVVVTLGVLFVQGLDMTLAQYGRGRATPSIGVPQWLFTVAVPVGAVLGIVRTVHAAGTALRTDGSASDRLTGVGR</sequence>